<evidence type="ECO:0000313" key="3">
    <source>
        <dbReference type="Proteomes" id="UP001447188"/>
    </source>
</evidence>
<sequence>MAPSRKYQEAMDAMLSPSRKLQATMEAMDKMLAPTRKYQSTMEAMEKLLAPSRKFQATMEAMDKLLIPTRKYQTAMDSIGKALAPSREYQAAMEALEKRLTIARNHEVWNGALGASQAPTDTFMALSSVANFNQSSPSLKSILAGYESLQSSPIFKLLVSTEPEKVESLIGTIERIPVDPELRITDANPSAQAVEDEIVQSLQSGNREQTLSLPAIAFLIFFVSALHAFYSEVAKWNDFRESVCDIERRFQGFDSLAQARKLVRVALCDVPTGVKKSYRLTKSEGVNIRVGPGIKSEVIMTLPKFAVLEVIDSEDRDWLQVTYKHQGIEIEGWVSR</sequence>
<accession>A0ABR3G3A2</accession>
<dbReference type="PROSITE" id="PS51781">
    <property type="entry name" value="SH3B"/>
    <property type="match status" value="1"/>
</dbReference>
<evidence type="ECO:0000313" key="2">
    <source>
        <dbReference type="EMBL" id="KAL0630404.1"/>
    </source>
</evidence>
<feature type="non-terminal residue" evidence="2">
    <location>
        <position position="336"/>
    </location>
</feature>
<reference evidence="2 3" key="1">
    <citation type="submission" date="2024-02" db="EMBL/GenBank/DDBJ databases">
        <title>Discinaceae phylogenomics.</title>
        <authorList>
            <person name="Dirks A.C."/>
            <person name="James T.Y."/>
        </authorList>
    </citation>
    <scope>NUCLEOTIDE SEQUENCE [LARGE SCALE GENOMIC DNA]</scope>
    <source>
        <strain evidence="2 3">ACD0624</strain>
    </source>
</reference>
<dbReference type="Proteomes" id="UP001447188">
    <property type="component" value="Unassembled WGS sequence"/>
</dbReference>
<dbReference type="Gene3D" id="2.30.30.40">
    <property type="entry name" value="SH3 Domains"/>
    <property type="match status" value="1"/>
</dbReference>
<keyword evidence="3" id="KW-1185">Reference proteome</keyword>
<feature type="domain" description="SH3b" evidence="1">
    <location>
        <begin position="275"/>
        <end position="336"/>
    </location>
</feature>
<comment type="caution">
    <text evidence="2">The sequence shown here is derived from an EMBL/GenBank/DDBJ whole genome shotgun (WGS) entry which is preliminary data.</text>
</comment>
<dbReference type="Pfam" id="PF08239">
    <property type="entry name" value="SH3_3"/>
    <property type="match status" value="1"/>
</dbReference>
<gene>
    <name evidence="2" type="ORF">Q9L58_010749</name>
</gene>
<dbReference type="EMBL" id="JBBBZM010000703">
    <property type="protein sequence ID" value="KAL0630404.1"/>
    <property type="molecule type" value="Genomic_DNA"/>
</dbReference>
<organism evidence="2 3">
    <name type="scientific">Discina gigas</name>
    <dbReference type="NCBI Taxonomy" id="1032678"/>
    <lineage>
        <taxon>Eukaryota</taxon>
        <taxon>Fungi</taxon>
        <taxon>Dikarya</taxon>
        <taxon>Ascomycota</taxon>
        <taxon>Pezizomycotina</taxon>
        <taxon>Pezizomycetes</taxon>
        <taxon>Pezizales</taxon>
        <taxon>Discinaceae</taxon>
        <taxon>Discina</taxon>
    </lineage>
</organism>
<protein>
    <recommendedName>
        <fullName evidence="1">SH3b domain-containing protein</fullName>
    </recommendedName>
</protein>
<evidence type="ECO:0000259" key="1">
    <source>
        <dbReference type="PROSITE" id="PS51781"/>
    </source>
</evidence>
<name>A0ABR3G3A2_9PEZI</name>
<dbReference type="InterPro" id="IPR003646">
    <property type="entry name" value="SH3-like_bac-type"/>
</dbReference>
<proteinExistence type="predicted"/>